<comment type="caution">
    <text evidence="2">The sequence shown here is derived from an EMBL/GenBank/DDBJ whole genome shotgun (WGS) entry which is preliminary data.</text>
</comment>
<sequence>MTFSIFKRRESHDHDHDHEQSAKPDPNPSTSSLPRYSTNNSLSQPPPPYSPTPHTTIPSETHSSPAHLSELTIDYIPGTLFNAFKNTLLIYDSPRYPNTKPLPIFKMTIEGMKRITSMYIYSGSIKNEDSKEEVMLGGAQFDKLNRKIEVQQLGIEGVQRESESGVEHFGGGRGRENEGRYEWRFHEGHDEGKGNGKEEGKERVLVWQQKIPSATQKLSFSNPNAELRDKKSGDLYAVMMYDVFAGKDMMGIQYRGGISGGEKEKRGFQMGVLITGCVVVERERQRIGRRGTIGMGLGIGIASG</sequence>
<reference evidence="2 3" key="1">
    <citation type="journal article" date="2020" name="Genome Biol. Evol.">
        <title>Comparative genomics of Sclerotiniaceae.</title>
        <authorList>
            <person name="Valero Jimenez C.A."/>
            <person name="Steentjes M."/>
            <person name="Scholten O.E."/>
            <person name="Van Kan J.A.L."/>
        </authorList>
    </citation>
    <scope>NUCLEOTIDE SEQUENCE [LARGE SCALE GENOMIC DNA]</scope>
    <source>
        <strain evidence="2 3">MUCL 94</strain>
    </source>
</reference>
<gene>
    <name evidence="2" type="ORF">EAE97_007260</name>
</gene>
<dbReference type="Proteomes" id="UP000710849">
    <property type="component" value="Unassembled WGS sequence"/>
</dbReference>
<dbReference type="EMBL" id="RCSW01000014">
    <property type="protein sequence ID" value="KAF7939179.1"/>
    <property type="molecule type" value="Genomic_DNA"/>
</dbReference>
<evidence type="ECO:0000313" key="2">
    <source>
        <dbReference type="EMBL" id="KAF7939179.1"/>
    </source>
</evidence>
<proteinExistence type="predicted"/>
<protein>
    <submittedName>
        <fullName evidence="2">Uncharacterized protein</fullName>
    </submittedName>
</protein>
<feature type="compositionally biased region" description="Polar residues" evidence="1">
    <location>
        <begin position="28"/>
        <end position="42"/>
    </location>
</feature>
<evidence type="ECO:0000313" key="3">
    <source>
        <dbReference type="Proteomes" id="UP000710849"/>
    </source>
</evidence>
<organism evidence="2 3">
    <name type="scientific">Botrytis byssoidea</name>
    <dbReference type="NCBI Taxonomy" id="139641"/>
    <lineage>
        <taxon>Eukaryota</taxon>
        <taxon>Fungi</taxon>
        <taxon>Dikarya</taxon>
        <taxon>Ascomycota</taxon>
        <taxon>Pezizomycotina</taxon>
        <taxon>Leotiomycetes</taxon>
        <taxon>Helotiales</taxon>
        <taxon>Sclerotiniaceae</taxon>
        <taxon>Botrytis</taxon>
    </lineage>
</organism>
<name>A0A9P5IEY4_9HELO</name>
<keyword evidence="3" id="KW-1185">Reference proteome</keyword>
<dbReference type="GeneID" id="62150849"/>
<dbReference type="RefSeq" id="XP_038731259.1">
    <property type="nucleotide sequence ID" value="XM_038877774.1"/>
</dbReference>
<feature type="region of interest" description="Disordered" evidence="1">
    <location>
        <begin position="1"/>
        <end position="64"/>
    </location>
</feature>
<feature type="compositionally biased region" description="Basic and acidic residues" evidence="1">
    <location>
        <begin position="7"/>
        <end position="22"/>
    </location>
</feature>
<dbReference type="AlphaFoldDB" id="A0A9P5IEY4"/>
<evidence type="ECO:0000256" key="1">
    <source>
        <dbReference type="SAM" id="MobiDB-lite"/>
    </source>
</evidence>
<accession>A0A9P5IEY4</accession>